<comment type="caution">
    <text evidence="2">The sequence shown here is derived from an EMBL/GenBank/DDBJ whole genome shotgun (WGS) entry which is preliminary data.</text>
</comment>
<evidence type="ECO:0000256" key="1">
    <source>
        <dbReference type="SAM" id="SignalP"/>
    </source>
</evidence>
<protein>
    <submittedName>
        <fullName evidence="2">Tetratricopeptide repeat protein</fullName>
    </submittedName>
</protein>
<dbReference type="EMBL" id="JASJOS010000003">
    <property type="protein sequence ID" value="MDJ1480310.1"/>
    <property type="molecule type" value="Genomic_DNA"/>
</dbReference>
<dbReference type="SUPFAM" id="SSF81901">
    <property type="entry name" value="HCP-like"/>
    <property type="match status" value="1"/>
</dbReference>
<dbReference type="PANTHER" id="PTHR43628">
    <property type="entry name" value="ACTIVATOR OF C KINASE PROTEIN 1-RELATED"/>
    <property type="match status" value="1"/>
</dbReference>
<dbReference type="InterPro" id="IPR052945">
    <property type="entry name" value="Mitotic_Regulator"/>
</dbReference>
<reference evidence="2" key="1">
    <citation type="submission" date="2023-05" db="EMBL/GenBank/DDBJ databases">
        <authorList>
            <person name="Zhang X."/>
        </authorList>
    </citation>
    <scope>NUCLEOTIDE SEQUENCE</scope>
    <source>
        <strain evidence="2">YF14B1</strain>
    </source>
</reference>
<dbReference type="RefSeq" id="WP_313976882.1">
    <property type="nucleotide sequence ID" value="NZ_JASJOS010000003.1"/>
</dbReference>
<dbReference type="InterPro" id="IPR011990">
    <property type="entry name" value="TPR-like_helical_dom_sf"/>
</dbReference>
<accession>A0AAE3QNI7</accession>
<name>A0AAE3QNI7_9BACT</name>
<feature type="signal peptide" evidence="1">
    <location>
        <begin position="1"/>
        <end position="20"/>
    </location>
</feature>
<organism evidence="2 3">
    <name type="scientific">Xanthocytophaga flava</name>
    <dbReference type="NCBI Taxonomy" id="3048013"/>
    <lineage>
        <taxon>Bacteria</taxon>
        <taxon>Pseudomonadati</taxon>
        <taxon>Bacteroidota</taxon>
        <taxon>Cytophagia</taxon>
        <taxon>Cytophagales</taxon>
        <taxon>Rhodocytophagaceae</taxon>
        <taxon>Xanthocytophaga</taxon>
    </lineage>
</organism>
<dbReference type="PANTHER" id="PTHR43628:SF1">
    <property type="entry name" value="CHITIN SYNTHASE REGULATORY FACTOR 2-RELATED"/>
    <property type="match status" value="1"/>
</dbReference>
<dbReference type="InterPro" id="IPR006597">
    <property type="entry name" value="Sel1-like"/>
</dbReference>
<keyword evidence="1" id="KW-0732">Signal</keyword>
<dbReference type="Gene3D" id="1.25.40.10">
    <property type="entry name" value="Tetratricopeptide repeat domain"/>
    <property type="match status" value="1"/>
</dbReference>
<gene>
    <name evidence="2" type="ORF">QNI16_07430</name>
</gene>
<sequence length="267" mass="30573">MKYILFYVGILLFFACKASKKTYSATDKSYTNNVVINETQNVTTGKATKDELIFEGSNNLIEVIQKNVAFFDKHHDVIIVKGSNNIIKLYNINIIDLRGKGSDTCIILGNHQKYIADYGNAILIQSKNLKTDTIQLIEPLFKIGEYNNDFRENSDRVVTLKYFDEPVSIKYAFDYFTDKIKSGNVQFYYELAELYLYGIGTELSTNKAIKLYEYAAVKNHILSIRQLGDIYANGTFDYPKNSKMAIYYYKIGSQLGDTYCKSMLSNK</sequence>
<feature type="chain" id="PRO_5042025684" evidence="1">
    <location>
        <begin position="21"/>
        <end position="267"/>
    </location>
</feature>
<dbReference type="PROSITE" id="PS51257">
    <property type="entry name" value="PROKAR_LIPOPROTEIN"/>
    <property type="match status" value="1"/>
</dbReference>
<dbReference type="AlphaFoldDB" id="A0AAE3QNI7"/>
<dbReference type="Proteomes" id="UP001241110">
    <property type="component" value="Unassembled WGS sequence"/>
</dbReference>
<dbReference type="Pfam" id="PF08238">
    <property type="entry name" value="Sel1"/>
    <property type="match status" value="2"/>
</dbReference>
<proteinExistence type="predicted"/>
<dbReference type="SMART" id="SM00671">
    <property type="entry name" value="SEL1"/>
    <property type="match status" value="2"/>
</dbReference>
<evidence type="ECO:0000313" key="3">
    <source>
        <dbReference type="Proteomes" id="UP001241110"/>
    </source>
</evidence>
<evidence type="ECO:0000313" key="2">
    <source>
        <dbReference type="EMBL" id="MDJ1480310.1"/>
    </source>
</evidence>